<evidence type="ECO:0000256" key="1">
    <source>
        <dbReference type="SAM" id="MobiDB-lite"/>
    </source>
</evidence>
<sequence length="72" mass="7744">MEMGGVYKKKCPTNRSRARGEVKTAEDELVTITLFPTPNPPQHTHALSGAAANLESLSPSHMNMIPALAEAQ</sequence>
<gene>
    <name evidence="2" type="ORF">PBY51_022297</name>
</gene>
<dbReference type="AlphaFoldDB" id="A0AAN7XHM9"/>
<dbReference type="EMBL" id="JAUZQC010000013">
    <property type="protein sequence ID" value="KAK5860844.1"/>
    <property type="molecule type" value="Genomic_DNA"/>
</dbReference>
<dbReference type="Proteomes" id="UP001346869">
    <property type="component" value="Unassembled WGS sequence"/>
</dbReference>
<organism evidence="2 3">
    <name type="scientific">Eleginops maclovinus</name>
    <name type="common">Patagonian blennie</name>
    <name type="synonym">Eleginus maclovinus</name>
    <dbReference type="NCBI Taxonomy" id="56733"/>
    <lineage>
        <taxon>Eukaryota</taxon>
        <taxon>Metazoa</taxon>
        <taxon>Chordata</taxon>
        <taxon>Craniata</taxon>
        <taxon>Vertebrata</taxon>
        <taxon>Euteleostomi</taxon>
        <taxon>Actinopterygii</taxon>
        <taxon>Neopterygii</taxon>
        <taxon>Teleostei</taxon>
        <taxon>Neoteleostei</taxon>
        <taxon>Acanthomorphata</taxon>
        <taxon>Eupercaria</taxon>
        <taxon>Perciformes</taxon>
        <taxon>Notothenioidei</taxon>
        <taxon>Eleginopidae</taxon>
        <taxon>Eleginops</taxon>
    </lineage>
</organism>
<evidence type="ECO:0000313" key="2">
    <source>
        <dbReference type="EMBL" id="KAK5860844.1"/>
    </source>
</evidence>
<keyword evidence="3" id="KW-1185">Reference proteome</keyword>
<feature type="region of interest" description="Disordered" evidence="1">
    <location>
        <begin position="1"/>
        <end position="24"/>
    </location>
</feature>
<name>A0AAN7XHM9_ELEMC</name>
<reference evidence="2 3" key="2">
    <citation type="journal article" date="2023" name="Mol. Biol. Evol.">
        <title>Genomics of Secondarily Temperate Adaptation in the Only Non-Antarctic Icefish.</title>
        <authorList>
            <person name="Rivera-Colon A.G."/>
            <person name="Rayamajhi N."/>
            <person name="Minhas B.F."/>
            <person name="Madrigal G."/>
            <person name="Bilyk K.T."/>
            <person name="Yoon V."/>
            <person name="Hune M."/>
            <person name="Gregory S."/>
            <person name="Cheng C.H.C."/>
            <person name="Catchen J.M."/>
        </authorList>
    </citation>
    <scope>NUCLEOTIDE SEQUENCE [LARGE SCALE GENOMIC DNA]</scope>
    <source>
        <strain evidence="2">JMC-PN-2008</strain>
    </source>
</reference>
<evidence type="ECO:0000313" key="3">
    <source>
        <dbReference type="Proteomes" id="UP001346869"/>
    </source>
</evidence>
<proteinExistence type="predicted"/>
<protein>
    <submittedName>
        <fullName evidence="2">Uncharacterized protein</fullName>
    </submittedName>
</protein>
<comment type="caution">
    <text evidence="2">The sequence shown here is derived from an EMBL/GenBank/DDBJ whole genome shotgun (WGS) entry which is preliminary data.</text>
</comment>
<accession>A0AAN7XHM9</accession>
<reference evidence="2 3" key="1">
    <citation type="journal article" date="2023" name="Genes (Basel)">
        <title>Chromosome-Level Genome Assembly and Circadian Gene Repertoire of the Patagonia Blennie Eleginops maclovinus-The Closest Ancestral Proxy of Antarctic Cryonotothenioids.</title>
        <authorList>
            <person name="Cheng C.C."/>
            <person name="Rivera-Colon A.G."/>
            <person name="Minhas B.F."/>
            <person name="Wilson L."/>
            <person name="Rayamajhi N."/>
            <person name="Vargas-Chacoff L."/>
            <person name="Catchen J.M."/>
        </authorList>
    </citation>
    <scope>NUCLEOTIDE SEQUENCE [LARGE SCALE GENOMIC DNA]</scope>
    <source>
        <strain evidence="2">JMC-PN-2008</strain>
    </source>
</reference>